<dbReference type="OrthoDB" id="47059at2759"/>
<dbReference type="PANTHER" id="PTHR42721:SF3">
    <property type="entry name" value="BETA-D-XYLOSIDASE 5-RELATED"/>
    <property type="match status" value="1"/>
</dbReference>
<accession>A0A9P4LK00</accession>
<dbReference type="InterPro" id="IPR026891">
    <property type="entry name" value="Fn3-like"/>
</dbReference>
<comment type="caution">
    <text evidence="4">The sequence shown here is derived from an EMBL/GenBank/DDBJ whole genome shotgun (WGS) entry which is preliminary data.</text>
</comment>
<dbReference type="Gene3D" id="2.60.40.10">
    <property type="entry name" value="Immunoglobulins"/>
    <property type="match status" value="1"/>
</dbReference>
<dbReference type="InterPro" id="IPR013783">
    <property type="entry name" value="Ig-like_fold"/>
</dbReference>
<gene>
    <name evidence="4" type="ORF">EK21DRAFT_102778</name>
</gene>
<name>A0A9P4LK00_9PLEO</name>
<dbReference type="Gene3D" id="3.40.50.1700">
    <property type="entry name" value="Glycoside hydrolase family 3 C-terminal domain"/>
    <property type="match status" value="1"/>
</dbReference>
<dbReference type="Proteomes" id="UP000799777">
    <property type="component" value="Unassembled WGS sequence"/>
</dbReference>
<evidence type="ECO:0000313" key="4">
    <source>
        <dbReference type="EMBL" id="KAF2027137.1"/>
    </source>
</evidence>
<protein>
    <recommendedName>
        <fullName evidence="3">Fibronectin type III-like domain-containing protein</fullName>
    </recommendedName>
</protein>
<dbReference type="GO" id="GO:0045493">
    <property type="term" value="P:xylan catabolic process"/>
    <property type="evidence" value="ECO:0007669"/>
    <property type="project" value="InterPro"/>
</dbReference>
<dbReference type="InterPro" id="IPR044993">
    <property type="entry name" value="BXL"/>
</dbReference>
<keyword evidence="5" id="KW-1185">Reference proteome</keyword>
<evidence type="ECO:0000313" key="5">
    <source>
        <dbReference type="Proteomes" id="UP000799777"/>
    </source>
</evidence>
<dbReference type="EMBL" id="ML978231">
    <property type="protein sequence ID" value="KAF2027137.1"/>
    <property type="molecule type" value="Genomic_DNA"/>
</dbReference>
<dbReference type="PANTHER" id="PTHR42721">
    <property type="entry name" value="SUGAR HYDROLASE-RELATED"/>
    <property type="match status" value="1"/>
</dbReference>
<dbReference type="GO" id="GO:0031222">
    <property type="term" value="P:arabinan catabolic process"/>
    <property type="evidence" value="ECO:0007669"/>
    <property type="project" value="TreeGrafter"/>
</dbReference>
<proteinExistence type="inferred from homology"/>
<dbReference type="SUPFAM" id="SSF52279">
    <property type="entry name" value="Beta-D-glucan exohydrolase, C-terminal domain"/>
    <property type="match status" value="1"/>
</dbReference>
<organism evidence="4 5">
    <name type="scientific">Setomelanomma holmii</name>
    <dbReference type="NCBI Taxonomy" id="210430"/>
    <lineage>
        <taxon>Eukaryota</taxon>
        <taxon>Fungi</taxon>
        <taxon>Dikarya</taxon>
        <taxon>Ascomycota</taxon>
        <taxon>Pezizomycotina</taxon>
        <taxon>Dothideomycetes</taxon>
        <taxon>Pleosporomycetidae</taxon>
        <taxon>Pleosporales</taxon>
        <taxon>Pleosporineae</taxon>
        <taxon>Phaeosphaeriaceae</taxon>
        <taxon>Setomelanomma</taxon>
    </lineage>
</organism>
<keyword evidence="2" id="KW-0378">Hydrolase</keyword>
<dbReference type="InterPro" id="IPR036881">
    <property type="entry name" value="Glyco_hydro_3_C_sf"/>
</dbReference>
<sequence>MDRKDISWPTTQIDLIIKLAALSKPLVVVVLGDMPGQNGGSAVMNVISGAASVAGRLSITKYPANYTALPMLDMNLRSNSSSPGRTYRWYDKAVRPIGFGLHYTTFTAKFTDVLLTHNIHDMLENCTNQYPDTCAAPALSVAVSNTGDRTSDFVALAFIQGEAGPKPYPHKTLISYAKLRGITGGTTKTAQLGLTLGNLARVDESGNTVLYPGEYTLMLDEPTQAELKLTLTGSEVVLDK</sequence>
<reference evidence="4" key="1">
    <citation type="journal article" date="2020" name="Stud. Mycol.">
        <title>101 Dothideomycetes genomes: a test case for predicting lifestyles and emergence of pathogens.</title>
        <authorList>
            <person name="Haridas S."/>
            <person name="Albert R."/>
            <person name="Binder M."/>
            <person name="Bloem J."/>
            <person name="Labutti K."/>
            <person name="Salamov A."/>
            <person name="Andreopoulos B."/>
            <person name="Baker S."/>
            <person name="Barry K."/>
            <person name="Bills G."/>
            <person name="Bluhm B."/>
            <person name="Cannon C."/>
            <person name="Castanera R."/>
            <person name="Culley D."/>
            <person name="Daum C."/>
            <person name="Ezra D."/>
            <person name="Gonzalez J."/>
            <person name="Henrissat B."/>
            <person name="Kuo A."/>
            <person name="Liang C."/>
            <person name="Lipzen A."/>
            <person name="Lutzoni F."/>
            <person name="Magnuson J."/>
            <person name="Mondo S."/>
            <person name="Nolan M."/>
            <person name="Ohm R."/>
            <person name="Pangilinan J."/>
            <person name="Park H.-J."/>
            <person name="Ramirez L."/>
            <person name="Alfaro M."/>
            <person name="Sun H."/>
            <person name="Tritt A."/>
            <person name="Yoshinaga Y."/>
            <person name="Zwiers L.-H."/>
            <person name="Turgeon B."/>
            <person name="Goodwin S."/>
            <person name="Spatafora J."/>
            <person name="Crous P."/>
            <person name="Grigoriev I."/>
        </authorList>
    </citation>
    <scope>NUCLEOTIDE SEQUENCE</scope>
    <source>
        <strain evidence="4">CBS 110217</strain>
    </source>
</reference>
<dbReference type="AlphaFoldDB" id="A0A9P4LK00"/>
<comment type="similarity">
    <text evidence="1">Belongs to the glycosyl hydrolase 3 family.</text>
</comment>
<dbReference type="SMART" id="SM01217">
    <property type="entry name" value="Fn3_like"/>
    <property type="match status" value="1"/>
</dbReference>
<evidence type="ECO:0000256" key="1">
    <source>
        <dbReference type="ARBA" id="ARBA00005336"/>
    </source>
</evidence>
<feature type="domain" description="Fibronectin type III-like" evidence="3">
    <location>
        <begin position="153"/>
        <end position="223"/>
    </location>
</feature>
<evidence type="ECO:0000259" key="3">
    <source>
        <dbReference type="SMART" id="SM01217"/>
    </source>
</evidence>
<evidence type="ECO:0000256" key="2">
    <source>
        <dbReference type="ARBA" id="ARBA00022801"/>
    </source>
</evidence>
<dbReference type="GO" id="GO:0046556">
    <property type="term" value="F:alpha-L-arabinofuranosidase activity"/>
    <property type="evidence" value="ECO:0007669"/>
    <property type="project" value="TreeGrafter"/>
</dbReference>
<dbReference type="GO" id="GO:0009044">
    <property type="term" value="F:xylan 1,4-beta-xylosidase activity"/>
    <property type="evidence" value="ECO:0007669"/>
    <property type="project" value="InterPro"/>
</dbReference>